<dbReference type="AlphaFoldDB" id="A0AAD5LX91"/>
<dbReference type="EMBL" id="JAHQIW010000447">
    <property type="protein sequence ID" value="KAJ1348165.1"/>
    <property type="molecule type" value="Genomic_DNA"/>
</dbReference>
<evidence type="ECO:0008006" key="3">
    <source>
        <dbReference type="Google" id="ProtNLM"/>
    </source>
</evidence>
<proteinExistence type="predicted"/>
<evidence type="ECO:0000313" key="1">
    <source>
        <dbReference type="EMBL" id="KAJ1348165.1"/>
    </source>
</evidence>
<reference evidence="1" key="1">
    <citation type="submission" date="2021-06" db="EMBL/GenBank/DDBJ databases">
        <title>Parelaphostrongylus tenuis whole genome reference sequence.</title>
        <authorList>
            <person name="Garwood T.J."/>
            <person name="Larsen P.A."/>
            <person name="Fountain-Jones N.M."/>
            <person name="Garbe J.R."/>
            <person name="Macchietto M.G."/>
            <person name="Kania S.A."/>
            <person name="Gerhold R.W."/>
            <person name="Richards J.E."/>
            <person name="Wolf T.M."/>
        </authorList>
    </citation>
    <scope>NUCLEOTIDE SEQUENCE</scope>
    <source>
        <strain evidence="1">MNPRO001-30</strain>
        <tissue evidence="1">Meninges</tissue>
    </source>
</reference>
<name>A0AAD5LX91_PARTN</name>
<evidence type="ECO:0000313" key="2">
    <source>
        <dbReference type="Proteomes" id="UP001196413"/>
    </source>
</evidence>
<sequence>MAFTHEVSQNKMITNVTKMIWAKLWTIGCATQKCDGFYFTSCMYHYKVNKVEKNICNIGATCTECRGMVECKTLR</sequence>
<dbReference type="InterPro" id="IPR035940">
    <property type="entry name" value="CAP_sf"/>
</dbReference>
<comment type="caution">
    <text evidence="1">The sequence shown here is derived from an EMBL/GenBank/DDBJ whole genome shotgun (WGS) entry which is preliminary data.</text>
</comment>
<organism evidence="1 2">
    <name type="scientific">Parelaphostrongylus tenuis</name>
    <name type="common">Meningeal worm</name>
    <dbReference type="NCBI Taxonomy" id="148309"/>
    <lineage>
        <taxon>Eukaryota</taxon>
        <taxon>Metazoa</taxon>
        <taxon>Ecdysozoa</taxon>
        <taxon>Nematoda</taxon>
        <taxon>Chromadorea</taxon>
        <taxon>Rhabditida</taxon>
        <taxon>Rhabditina</taxon>
        <taxon>Rhabditomorpha</taxon>
        <taxon>Strongyloidea</taxon>
        <taxon>Metastrongylidae</taxon>
        <taxon>Parelaphostrongylus</taxon>
    </lineage>
</organism>
<dbReference type="Proteomes" id="UP001196413">
    <property type="component" value="Unassembled WGS sequence"/>
</dbReference>
<gene>
    <name evidence="1" type="ORF">KIN20_003408</name>
</gene>
<dbReference type="SUPFAM" id="SSF55797">
    <property type="entry name" value="PR-1-like"/>
    <property type="match status" value="1"/>
</dbReference>
<protein>
    <recommendedName>
        <fullName evidence="3">SCP domain-containing protein</fullName>
    </recommendedName>
</protein>
<keyword evidence="2" id="KW-1185">Reference proteome</keyword>
<accession>A0AAD5LX91</accession>
<dbReference type="Gene3D" id="3.40.33.10">
    <property type="entry name" value="CAP"/>
    <property type="match status" value="1"/>
</dbReference>